<reference evidence="1" key="2">
    <citation type="journal article" date="2024" name="Plant">
        <title>Genomic evolution and insights into agronomic trait innovations of Sesamum species.</title>
        <authorList>
            <person name="Miao H."/>
            <person name="Wang L."/>
            <person name="Qu L."/>
            <person name="Liu H."/>
            <person name="Sun Y."/>
            <person name="Le M."/>
            <person name="Wang Q."/>
            <person name="Wei S."/>
            <person name="Zheng Y."/>
            <person name="Lin W."/>
            <person name="Duan Y."/>
            <person name="Cao H."/>
            <person name="Xiong S."/>
            <person name="Wang X."/>
            <person name="Wei L."/>
            <person name="Li C."/>
            <person name="Ma Q."/>
            <person name="Ju M."/>
            <person name="Zhao R."/>
            <person name="Li G."/>
            <person name="Mu C."/>
            <person name="Tian Q."/>
            <person name="Mei H."/>
            <person name="Zhang T."/>
            <person name="Gao T."/>
            <person name="Zhang H."/>
        </authorList>
    </citation>
    <scope>NUCLEOTIDE SEQUENCE</scope>
    <source>
        <strain evidence="1">KEN1</strain>
    </source>
</reference>
<accession>A0AAW2VW98</accession>
<organism evidence="1">
    <name type="scientific">Sesamum latifolium</name>
    <dbReference type="NCBI Taxonomy" id="2727402"/>
    <lineage>
        <taxon>Eukaryota</taxon>
        <taxon>Viridiplantae</taxon>
        <taxon>Streptophyta</taxon>
        <taxon>Embryophyta</taxon>
        <taxon>Tracheophyta</taxon>
        <taxon>Spermatophyta</taxon>
        <taxon>Magnoliopsida</taxon>
        <taxon>eudicotyledons</taxon>
        <taxon>Gunneridae</taxon>
        <taxon>Pentapetalae</taxon>
        <taxon>asterids</taxon>
        <taxon>lamiids</taxon>
        <taxon>Lamiales</taxon>
        <taxon>Pedaliaceae</taxon>
        <taxon>Sesamum</taxon>
    </lineage>
</organism>
<protein>
    <submittedName>
        <fullName evidence="1">Uncharacterized protein</fullName>
    </submittedName>
</protein>
<sequence length="57" mass="6428">MAQALCSPRWELVYRLRGARSVSIMRCPGAHSRALWSGEVGSRCRRAVGRVVRDWGL</sequence>
<dbReference type="EMBL" id="JACGWN010000009">
    <property type="protein sequence ID" value="KAL0433872.1"/>
    <property type="molecule type" value="Genomic_DNA"/>
</dbReference>
<reference evidence="1" key="1">
    <citation type="submission" date="2020-06" db="EMBL/GenBank/DDBJ databases">
        <authorList>
            <person name="Li T."/>
            <person name="Hu X."/>
            <person name="Zhang T."/>
            <person name="Song X."/>
            <person name="Zhang H."/>
            <person name="Dai N."/>
            <person name="Sheng W."/>
            <person name="Hou X."/>
            <person name="Wei L."/>
        </authorList>
    </citation>
    <scope>NUCLEOTIDE SEQUENCE</scope>
    <source>
        <strain evidence="1">KEN1</strain>
        <tissue evidence="1">Leaf</tissue>
    </source>
</reference>
<evidence type="ECO:0000313" key="1">
    <source>
        <dbReference type="EMBL" id="KAL0433872.1"/>
    </source>
</evidence>
<gene>
    <name evidence="1" type="ORF">Slati_2721500</name>
</gene>
<name>A0AAW2VW98_9LAMI</name>
<proteinExistence type="predicted"/>
<comment type="caution">
    <text evidence="1">The sequence shown here is derived from an EMBL/GenBank/DDBJ whole genome shotgun (WGS) entry which is preliminary data.</text>
</comment>
<dbReference type="AlphaFoldDB" id="A0AAW2VW98"/>